<dbReference type="GO" id="GO:0050821">
    <property type="term" value="P:protein stabilization"/>
    <property type="evidence" value="ECO:0007669"/>
    <property type="project" value="TreeGrafter"/>
</dbReference>
<evidence type="ECO:0000313" key="5">
    <source>
        <dbReference type="EMBL" id="OBZ82327.1"/>
    </source>
</evidence>
<evidence type="ECO:0000256" key="1">
    <source>
        <dbReference type="ARBA" id="ARBA00023186"/>
    </source>
</evidence>
<dbReference type="GO" id="GO:0016020">
    <property type="term" value="C:membrane"/>
    <property type="evidence" value="ECO:0007669"/>
    <property type="project" value="TreeGrafter"/>
</dbReference>
<reference evidence="5 6" key="1">
    <citation type="submission" date="2016-03" db="EMBL/GenBank/DDBJ databases">
        <title>Choanephora cucurbitarum.</title>
        <authorList>
            <person name="Min B."/>
            <person name="Park H."/>
            <person name="Park J.-H."/>
            <person name="Shin H.-D."/>
            <person name="Choi I.-G."/>
        </authorList>
    </citation>
    <scope>NUCLEOTIDE SEQUENCE [LARGE SCALE GENOMIC DNA]</scope>
    <source>
        <strain evidence="5 6">KUS-F28377</strain>
    </source>
</reference>
<dbReference type="PANTHER" id="PTHR12329">
    <property type="entry name" value="BCL2-ASSOCIATED ATHANOGENE"/>
    <property type="match status" value="1"/>
</dbReference>
<feature type="signal peptide" evidence="2">
    <location>
        <begin position="1"/>
        <end position="19"/>
    </location>
</feature>
<proteinExistence type="predicted"/>
<dbReference type="PANTHER" id="PTHR12329:SF16">
    <property type="entry name" value="BAG FAMILY MOLECULAR CHAPERONE REGULATOR 1"/>
    <property type="match status" value="1"/>
</dbReference>
<keyword evidence="2" id="KW-0732">Signal</keyword>
<feature type="domain" description="BAG" evidence="4">
    <location>
        <begin position="166"/>
        <end position="225"/>
    </location>
</feature>
<dbReference type="STRING" id="101091.A0A1C7MZQ9"/>
<evidence type="ECO:0000259" key="4">
    <source>
        <dbReference type="PROSITE" id="PS51035"/>
    </source>
</evidence>
<accession>A0A1C7MZQ9</accession>
<dbReference type="Pfam" id="PF00240">
    <property type="entry name" value="ubiquitin"/>
    <property type="match status" value="1"/>
</dbReference>
<feature type="chain" id="PRO_5008889386" evidence="2">
    <location>
        <begin position="20"/>
        <end position="234"/>
    </location>
</feature>
<dbReference type="OrthoDB" id="417450at2759"/>
<evidence type="ECO:0000313" key="6">
    <source>
        <dbReference type="Proteomes" id="UP000093000"/>
    </source>
</evidence>
<dbReference type="InterPro" id="IPR003103">
    <property type="entry name" value="BAG_domain"/>
</dbReference>
<dbReference type="GO" id="GO:0005829">
    <property type="term" value="C:cytosol"/>
    <property type="evidence" value="ECO:0007669"/>
    <property type="project" value="TreeGrafter"/>
</dbReference>
<keyword evidence="6" id="KW-1185">Reference proteome</keyword>
<dbReference type="CDD" id="cd17039">
    <property type="entry name" value="Ubl_ubiquitin_like"/>
    <property type="match status" value="1"/>
</dbReference>
<dbReference type="EMBL" id="LUGH01000893">
    <property type="protein sequence ID" value="OBZ82327.1"/>
    <property type="molecule type" value="Genomic_DNA"/>
</dbReference>
<dbReference type="Pfam" id="PF02179">
    <property type="entry name" value="BAG"/>
    <property type="match status" value="1"/>
</dbReference>
<dbReference type="InterPro" id="IPR039773">
    <property type="entry name" value="BAG_chaperone_regulator"/>
</dbReference>
<dbReference type="InParanoid" id="A0A1C7MZQ9"/>
<dbReference type="GO" id="GO:0000774">
    <property type="term" value="F:adenyl-nucleotide exchange factor activity"/>
    <property type="evidence" value="ECO:0007669"/>
    <property type="project" value="TreeGrafter"/>
</dbReference>
<dbReference type="PROSITE" id="PS50053">
    <property type="entry name" value="UBIQUITIN_2"/>
    <property type="match status" value="1"/>
</dbReference>
<dbReference type="InterPro" id="IPR000626">
    <property type="entry name" value="Ubiquitin-like_dom"/>
</dbReference>
<feature type="domain" description="Ubiquitin-like" evidence="3">
    <location>
        <begin position="59"/>
        <end position="109"/>
    </location>
</feature>
<evidence type="ECO:0000256" key="2">
    <source>
        <dbReference type="SAM" id="SignalP"/>
    </source>
</evidence>
<organism evidence="5 6">
    <name type="scientific">Choanephora cucurbitarum</name>
    <dbReference type="NCBI Taxonomy" id="101091"/>
    <lineage>
        <taxon>Eukaryota</taxon>
        <taxon>Fungi</taxon>
        <taxon>Fungi incertae sedis</taxon>
        <taxon>Mucoromycota</taxon>
        <taxon>Mucoromycotina</taxon>
        <taxon>Mucoromycetes</taxon>
        <taxon>Mucorales</taxon>
        <taxon>Mucorineae</taxon>
        <taxon>Choanephoraceae</taxon>
        <taxon>Choanephoroideae</taxon>
        <taxon>Choanephora</taxon>
    </lineage>
</organism>
<dbReference type="SMART" id="SM00213">
    <property type="entry name" value="UBQ"/>
    <property type="match status" value="1"/>
</dbReference>
<dbReference type="SUPFAM" id="SSF54236">
    <property type="entry name" value="Ubiquitin-like"/>
    <property type="match status" value="1"/>
</dbReference>
<dbReference type="FunCoup" id="A0A1C7MZQ9">
    <property type="interactions" value="229"/>
</dbReference>
<comment type="caution">
    <text evidence="5">The sequence shown here is derived from an EMBL/GenBank/DDBJ whole genome shotgun (WGS) entry which is preliminary data.</text>
</comment>
<evidence type="ECO:0000259" key="3">
    <source>
        <dbReference type="PROSITE" id="PS50053"/>
    </source>
</evidence>
<dbReference type="GO" id="GO:0051087">
    <property type="term" value="F:protein-folding chaperone binding"/>
    <property type="evidence" value="ECO:0007669"/>
    <property type="project" value="InterPro"/>
</dbReference>
<dbReference type="PROSITE" id="PS51035">
    <property type="entry name" value="BAG"/>
    <property type="match status" value="1"/>
</dbReference>
<name>A0A1C7MZQ9_9FUNG</name>
<gene>
    <name evidence="5" type="primary">Bag1_1</name>
    <name evidence="5" type="ORF">A0J61_09623</name>
</gene>
<dbReference type="GO" id="GO:0005634">
    <property type="term" value="C:nucleus"/>
    <property type="evidence" value="ECO:0007669"/>
    <property type="project" value="TreeGrafter"/>
</dbReference>
<sequence length="234" mass="26567">MYSLFYLVFLVWKVSLVSVKSFFNYHKVSKRERRTTITLVWNDKKLQLNFKEFSKGFDEATVQDLKQKIKLMTDVPIASMKLQVSGANMKDDTATLSSLGVHKGSVITLNGNKVDESVVKQTASGNPEEYALMLRIAGVVDTVEKSIAVKLEEFERSLEQVKHKLSDTEKKKLQDQGIFLSEKIMQALISLDSVECPMGFDTARQRRREGVRLAQTLLERVDKARASAKEICKK</sequence>
<dbReference type="Gene3D" id="3.10.20.90">
    <property type="entry name" value="Phosphatidylinositol 3-kinase Catalytic Subunit, Chain A, domain 1"/>
    <property type="match status" value="1"/>
</dbReference>
<dbReference type="InterPro" id="IPR029071">
    <property type="entry name" value="Ubiquitin-like_domsf"/>
</dbReference>
<dbReference type="AlphaFoldDB" id="A0A1C7MZQ9"/>
<dbReference type="Proteomes" id="UP000093000">
    <property type="component" value="Unassembled WGS sequence"/>
</dbReference>
<keyword evidence="1" id="KW-0143">Chaperone</keyword>
<dbReference type="InterPro" id="IPR036533">
    <property type="entry name" value="BAG_dom_sf"/>
</dbReference>
<dbReference type="SUPFAM" id="SSF63491">
    <property type="entry name" value="BAG domain"/>
    <property type="match status" value="1"/>
</dbReference>
<dbReference type="Gene3D" id="1.20.58.120">
    <property type="entry name" value="BAG domain"/>
    <property type="match status" value="1"/>
</dbReference>
<protein>
    <submittedName>
        <fullName evidence="5">BAG family molecular chaperone regulator 1</fullName>
    </submittedName>
</protein>